<comment type="caution">
    <text evidence="1">The sequence shown here is derived from an EMBL/GenBank/DDBJ whole genome shotgun (WGS) entry which is preliminary data.</text>
</comment>
<dbReference type="AlphaFoldDB" id="A0A8H9G0N4"/>
<keyword evidence="2" id="KW-1185">Reference proteome</keyword>
<sequence length="302" mass="33694">MLFLGLFGCNNAEKEKTKENQAAVSPVYQHVIAIGKVLPEDGWVQISSAISAEVKEIFVKEGDEVEEGEILMKLKESSVGLDIKQSEAQLESLRSQHQSSISDLAKEEIILEELRSKYEITKALYERNAETKENAQKDLSNLKQQQELIAGLKSQIRANQASEREQSIVISKNRENLKDFQVTALKKGIISELNVQLGQTVNSTDDLGKIVNNQNIIIEAEVDELFADSVDVGQLVDINLVGKTAVIGKGKIIYVSPTLMNKSILFETSNEAEDRRVRRIRIEPDSNSSLLINSKVECRIKI</sequence>
<accession>A0A8H9G0N4</accession>
<dbReference type="PANTHER" id="PTHR30469:SF15">
    <property type="entry name" value="HLYD FAMILY OF SECRETION PROTEINS"/>
    <property type="match status" value="1"/>
</dbReference>
<dbReference type="EMBL" id="BMKM01000003">
    <property type="protein sequence ID" value="GGE19859.1"/>
    <property type="molecule type" value="Genomic_DNA"/>
</dbReference>
<dbReference type="SUPFAM" id="SSF111369">
    <property type="entry name" value="HlyD-like secretion proteins"/>
    <property type="match status" value="1"/>
</dbReference>
<dbReference type="Gene3D" id="2.40.50.100">
    <property type="match status" value="1"/>
</dbReference>
<evidence type="ECO:0008006" key="3">
    <source>
        <dbReference type="Google" id="ProtNLM"/>
    </source>
</evidence>
<dbReference type="Gene3D" id="2.40.30.170">
    <property type="match status" value="1"/>
</dbReference>
<name>A0A8H9G0N4_9SPHI</name>
<reference evidence="1" key="2">
    <citation type="submission" date="2020-09" db="EMBL/GenBank/DDBJ databases">
        <authorList>
            <person name="Sun Q."/>
            <person name="Zhou Y."/>
        </authorList>
    </citation>
    <scope>NUCLEOTIDE SEQUENCE</scope>
    <source>
        <strain evidence="1">CGMCC 1.15966</strain>
    </source>
</reference>
<protein>
    <recommendedName>
        <fullName evidence="3">RND efflux pump membrane fusion protein barrel-sandwich domain-containing protein</fullName>
    </recommendedName>
</protein>
<reference evidence="1" key="1">
    <citation type="journal article" date="2014" name="Int. J. Syst. Evol. Microbiol.">
        <title>Complete genome sequence of Corynebacterium casei LMG S-19264T (=DSM 44701T), isolated from a smear-ripened cheese.</title>
        <authorList>
            <consortium name="US DOE Joint Genome Institute (JGI-PGF)"/>
            <person name="Walter F."/>
            <person name="Albersmeier A."/>
            <person name="Kalinowski J."/>
            <person name="Ruckert C."/>
        </authorList>
    </citation>
    <scope>NUCLEOTIDE SEQUENCE</scope>
    <source>
        <strain evidence="1">CGMCC 1.15966</strain>
    </source>
</reference>
<gene>
    <name evidence="1" type="ORF">GCM10011516_16900</name>
</gene>
<dbReference type="Proteomes" id="UP000614460">
    <property type="component" value="Unassembled WGS sequence"/>
</dbReference>
<proteinExistence type="predicted"/>
<evidence type="ECO:0000313" key="2">
    <source>
        <dbReference type="Proteomes" id="UP000614460"/>
    </source>
</evidence>
<evidence type="ECO:0000313" key="1">
    <source>
        <dbReference type="EMBL" id="GGE19859.1"/>
    </source>
</evidence>
<dbReference type="GO" id="GO:0015562">
    <property type="term" value="F:efflux transmembrane transporter activity"/>
    <property type="evidence" value="ECO:0007669"/>
    <property type="project" value="TreeGrafter"/>
</dbReference>
<dbReference type="GO" id="GO:1990281">
    <property type="term" value="C:efflux pump complex"/>
    <property type="evidence" value="ECO:0007669"/>
    <property type="project" value="TreeGrafter"/>
</dbReference>
<organism evidence="1 2">
    <name type="scientific">Sphingobacterium cellulitidis</name>
    <dbReference type="NCBI Taxonomy" id="1768011"/>
    <lineage>
        <taxon>Bacteria</taxon>
        <taxon>Pseudomonadati</taxon>
        <taxon>Bacteroidota</taxon>
        <taxon>Sphingobacteriia</taxon>
        <taxon>Sphingobacteriales</taxon>
        <taxon>Sphingobacteriaceae</taxon>
        <taxon>Sphingobacterium</taxon>
    </lineage>
</organism>
<dbReference type="PANTHER" id="PTHR30469">
    <property type="entry name" value="MULTIDRUG RESISTANCE PROTEIN MDTA"/>
    <property type="match status" value="1"/>
</dbReference>